<evidence type="ECO:0000256" key="1">
    <source>
        <dbReference type="ARBA" id="ARBA00022723"/>
    </source>
</evidence>
<comment type="caution">
    <text evidence="7">The sequence shown here is derived from an EMBL/GenBank/DDBJ whole genome shotgun (WGS) entry which is preliminary data.</text>
</comment>
<keyword evidence="1" id="KW-0479">Metal-binding</keyword>
<reference evidence="8" key="1">
    <citation type="submission" date="2018-05" db="EMBL/GenBank/DDBJ databases">
        <title>Draft genome sequence of Stemphylium lycopersici strain CIDEFI 213.</title>
        <authorList>
            <person name="Medina R."/>
            <person name="Franco M.E.E."/>
            <person name="Lucentini C.G."/>
            <person name="Saparrat M.C.N."/>
            <person name="Balatti P.A."/>
        </authorList>
    </citation>
    <scope>NUCLEOTIDE SEQUENCE [LARGE SCALE GENOMIC DNA]</scope>
    <source>
        <strain evidence="8">CIDEFI 213</strain>
    </source>
</reference>
<feature type="region of interest" description="Disordered" evidence="5">
    <location>
        <begin position="207"/>
        <end position="333"/>
    </location>
</feature>
<dbReference type="InterPro" id="IPR001841">
    <property type="entry name" value="Znf_RING"/>
</dbReference>
<keyword evidence="3" id="KW-0862">Zinc</keyword>
<dbReference type="InterPro" id="IPR027370">
    <property type="entry name" value="Znf-RING_euk"/>
</dbReference>
<dbReference type="Gene3D" id="3.30.40.10">
    <property type="entry name" value="Zinc/RING finger domain, C3HC4 (zinc finger)"/>
    <property type="match status" value="1"/>
</dbReference>
<organism evidence="7 8">
    <name type="scientific">Stemphylium lycopersici</name>
    <name type="common">Tomato gray leaf spot disease fungus</name>
    <name type="synonym">Thyrospora lycopersici</name>
    <dbReference type="NCBI Taxonomy" id="183478"/>
    <lineage>
        <taxon>Eukaryota</taxon>
        <taxon>Fungi</taxon>
        <taxon>Dikarya</taxon>
        <taxon>Ascomycota</taxon>
        <taxon>Pezizomycotina</taxon>
        <taxon>Dothideomycetes</taxon>
        <taxon>Pleosporomycetidae</taxon>
        <taxon>Pleosporales</taxon>
        <taxon>Pleosporineae</taxon>
        <taxon>Pleosporaceae</taxon>
        <taxon>Stemphylium</taxon>
    </lineage>
</organism>
<keyword evidence="8" id="KW-1185">Reference proteome</keyword>
<dbReference type="Pfam" id="PF13445">
    <property type="entry name" value="zf-RING_UBOX"/>
    <property type="match status" value="1"/>
</dbReference>
<feature type="compositionally biased region" description="Basic and acidic residues" evidence="5">
    <location>
        <begin position="268"/>
        <end position="281"/>
    </location>
</feature>
<feature type="region of interest" description="Disordered" evidence="5">
    <location>
        <begin position="161"/>
        <end position="184"/>
    </location>
</feature>
<evidence type="ECO:0000256" key="2">
    <source>
        <dbReference type="ARBA" id="ARBA00022771"/>
    </source>
</evidence>
<dbReference type="PROSITE" id="PS00518">
    <property type="entry name" value="ZF_RING_1"/>
    <property type="match status" value="1"/>
</dbReference>
<feature type="domain" description="RING-type" evidence="6">
    <location>
        <begin position="30"/>
        <end position="83"/>
    </location>
</feature>
<evidence type="ECO:0000259" key="6">
    <source>
        <dbReference type="PROSITE" id="PS50089"/>
    </source>
</evidence>
<dbReference type="EMBL" id="QGDH01000143">
    <property type="protein sequence ID" value="RAR04920.1"/>
    <property type="molecule type" value="Genomic_DNA"/>
</dbReference>
<keyword evidence="2 4" id="KW-0863">Zinc-finger</keyword>
<evidence type="ECO:0000256" key="4">
    <source>
        <dbReference type="PROSITE-ProRule" id="PRU00175"/>
    </source>
</evidence>
<accession>A0A364MVL2</accession>
<dbReference type="PROSITE" id="PS50089">
    <property type="entry name" value="ZF_RING_2"/>
    <property type="match status" value="1"/>
</dbReference>
<dbReference type="SMART" id="SM00184">
    <property type="entry name" value="RING"/>
    <property type="match status" value="1"/>
</dbReference>
<protein>
    <recommendedName>
        <fullName evidence="6">RING-type domain-containing protein</fullName>
    </recommendedName>
</protein>
<feature type="compositionally biased region" description="Basic and acidic residues" evidence="5">
    <location>
        <begin position="161"/>
        <end position="171"/>
    </location>
</feature>
<gene>
    <name evidence="7" type="ORF">DDE83_007620</name>
</gene>
<sequence length="346" mass="39109">MAPSPPSFSSFKRNHLKACGERDPPEDAHCPICTEEYNRSKHRAMRIQVVLPAPCSHVFCRTCLNAIFAKRKEQHGRNRCPICLAVWFEAEYESAEAQVWRLTANHTGQVPYPFEGFTGAAFRFPLETASGSMLAPGEYDIDQAASVSGSATPLFERTRRPYHRTSEREPQAARATAFTRDAKNPSDWRSQPVYLYREVHRAISADRARNVSSQADSTIPPYPNNGHAHPNMSPFGGPNMRQGTAGTTPPIGSRAERNHTTGPIHIPPEADRNRPTDERSRAAPPQTQKEKDSFRRETALKTREAELKQGEERLQDEQRKLRERQQQFDAASERMRAFLRSQNSDS</sequence>
<feature type="compositionally biased region" description="Basic and acidic residues" evidence="5">
    <location>
        <begin position="288"/>
        <end position="333"/>
    </location>
</feature>
<dbReference type="Proteomes" id="UP000249619">
    <property type="component" value="Unassembled WGS sequence"/>
</dbReference>
<evidence type="ECO:0000256" key="3">
    <source>
        <dbReference type="ARBA" id="ARBA00022833"/>
    </source>
</evidence>
<dbReference type="CDD" id="cd16449">
    <property type="entry name" value="RING-HC"/>
    <property type="match status" value="1"/>
</dbReference>
<dbReference type="InterPro" id="IPR013083">
    <property type="entry name" value="Znf_RING/FYVE/PHD"/>
</dbReference>
<name>A0A364MVL2_STELY</name>
<dbReference type="SUPFAM" id="SSF57850">
    <property type="entry name" value="RING/U-box"/>
    <property type="match status" value="1"/>
</dbReference>
<proteinExistence type="predicted"/>
<evidence type="ECO:0000313" key="7">
    <source>
        <dbReference type="EMBL" id="RAR04920.1"/>
    </source>
</evidence>
<evidence type="ECO:0000256" key="5">
    <source>
        <dbReference type="SAM" id="MobiDB-lite"/>
    </source>
</evidence>
<dbReference type="GO" id="GO:0008270">
    <property type="term" value="F:zinc ion binding"/>
    <property type="evidence" value="ECO:0007669"/>
    <property type="project" value="UniProtKB-KW"/>
</dbReference>
<evidence type="ECO:0000313" key="8">
    <source>
        <dbReference type="Proteomes" id="UP000249619"/>
    </source>
</evidence>
<dbReference type="AlphaFoldDB" id="A0A364MVL2"/>
<dbReference type="InterPro" id="IPR017907">
    <property type="entry name" value="Znf_RING_CS"/>
</dbReference>